<sequence length="81" mass="8806">MPSNNTPEQRSQTGGSTQNNGPTSPTTNSPTKPSGSPSSSRPGNQDLYGIGAWAGQRQRDDAEKQKNTAYQGMSYYELRHF</sequence>
<feature type="region of interest" description="Disordered" evidence="1">
    <location>
        <begin position="1"/>
        <end position="81"/>
    </location>
</feature>
<feature type="compositionally biased region" description="Polar residues" evidence="1">
    <location>
        <begin position="1"/>
        <end position="15"/>
    </location>
</feature>
<protein>
    <submittedName>
        <fullName evidence="2">Uncharacterized protein</fullName>
    </submittedName>
</protein>
<dbReference type="Proteomes" id="UP001147733">
    <property type="component" value="Unassembled WGS sequence"/>
</dbReference>
<gene>
    <name evidence="2" type="ORF">N7469_002495</name>
</gene>
<dbReference type="RefSeq" id="XP_056503909.1">
    <property type="nucleotide sequence ID" value="XM_056641415.1"/>
</dbReference>
<name>A0A9W9PAE6_PENCI</name>
<evidence type="ECO:0000313" key="3">
    <source>
        <dbReference type="Proteomes" id="UP001147733"/>
    </source>
</evidence>
<evidence type="ECO:0000256" key="1">
    <source>
        <dbReference type="SAM" id="MobiDB-lite"/>
    </source>
</evidence>
<feature type="compositionally biased region" description="Low complexity" evidence="1">
    <location>
        <begin position="16"/>
        <end position="44"/>
    </location>
</feature>
<keyword evidence="3" id="KW-1185">Reference proteome</keyword>
<dbReference type="GeneID" id="81380582"/>
<dbReference type="AlphaFoldDB" id="A0A9W9PAE6"/>
<reference evidence="2" key="2">
    <citation type="journal article" date="2023" name="IMA Fungus">
        <title>Comparative genomic study of the Penicillium genus elucidates a diverse pangenome and 15 lateral gene transfer events.</title>
        <authorList>
            <person name="Petersen C."/>
            <person name="Sorensen T."/>
            <person name="Nielsen M.R."/>
            <person name="Sondergaard T.E."/>
            <person name="Sorensen J.L."/>
            <person name="Fitzpatrick D.A."/>
            <person name="Frisvad J.C."/>
            <person name="Nielsen K.L."/>
        </authorList>
    </citation>
    <scope>NUCLEOTIDE SEQUENCE</scope>
    <source>
        <strain evidence="2">IBT 23319</strain>
    </source>
</reference>
<dbReference type="EMBL" id="JAPQKT010000002">
    <property type="protein sequence ID" value="KAJ5240904.1"/>
    <property type="molecule type" value="Genomic_DNA"/>
</dbReference>
<accession>A0A9W9PAE6</accession>
<reference evidence="2" key="1">
    <citation type="submission" date="2022-11" db="EMBL/GenBank/DDBJ databases">
        <authorList>
            <person name="Petersen C."/>
        </authorList>
    </citation>
    <scope>NUCLEOTIDE SEQUENCE</scope>
    <source>
        <strain evidence="2">IBT 23319</strain>
    </source>
</reference>
<organism evidence="2 3">
    <name type="scientific">Penicillium citrinum</name>
    <dbReference type="NCBI Taxonomy" id="5077"/>
    <lineage>
        <taxon>Eukaryota</taxon>
        <taxon>Fungi</taxon>
        <taxon>Dikarya</taxon>
        <taxon>Ascomycota</taxon>
        <taxon>Pezizomycotina</taxon>
        <taxon>Eurotiomycetes</taxon>
        <taxon>Eurotiomycetidae</taxon>
        <taxon>Eurotiales</taxon>
        <taxon>Aspergillaceae</taxon>
        <taxon>Penicillium</taxon>
    </lineage>
</organism>
<evidence type="ECO:0000313" key="2">
    <source>
        <dbReference type="EMBL" id="KAJ5240904.1"/>
    </source>
</evidence>
<comment type="caution">
    <text evidence="2">The sequence shown here is derived from an EMBL/GenBank/DDBJ whole genome shotgun (WGS) entry which is preliminary data.</text>
</comment>
<proteinExistence type="predicted"/>
<feature type="compositionally biased region" description="Basic and acidic residues" evidence="1">
    <location>
        <begin position="57"/>
        <end position="66"/>
    </location>
</feature>